<dbReference type="EMBL" id="JAVDWH010000001">
    <property type="protein sequence ID" value="MDR7085443.1"/>
    <property type="molecule type" value="Genomic_DNA"/>
</dbReference>
<dbReference type="InterPro" id="IPR036866">
    <property type="entry name" value="RibonucZ/Hydroxyglut_hydro"/>
</dbReference>
<dbReference type="PANTHER" id="PTHR42978:SF7">
    <property type="entry name" value="METALLO-HYDROLASE RV2300C-RELATED"/>
    <property type="match status" value="1"/>
</dbReference>
<dbReference type="Proteomes" id="UP001257739">
    <property type="component" value="Unassembled WGS sequence"/>
</dbReference>
<feature type="domain" description="Metallo-beta-lactamase" evidence="6">
    <location>
        <begin position="20"/>
        <end position="233"/>
    </location>
</feature>
<evidence type="ECO:0000256" key="1">
    <source>
        <dbReference type="ARBA" id="ARBA00001947"/>
    </source>
</evidence>
<evidence type="ECO:0000313" key="7">
    <source>
        <dbReference type="EMBL" id="MDR7085443.1"/>
    </source>
</evidence>
<evidence type="ECO:0000256" key="5">
    <source>
        <dbReference type="ARBA" id="ARBA00022833"/>
    </source>
</evidence>
<evidence type="ECO:0000256" key="2">
    <source>
        <dbReference type="ARBA" id="ARBA00007749"/>
    </source>
</evidence>
<dbReference type="InterPro" id="IPR001279">
    <property type="entry name" value="Metallo-B-lactamas"/>
</dbReference>
<dbReference type="Pfam" id="PF00753">
    <property type="entry name" value="Lactamase_B"/>
    <property type="match status" value="1"/>
</dbReference>
<evidence type="ECO:0000256" key="3">
    <source>
        <dbReference type="ARBA" id="ARBA00022723"/>
    </source>
</evidence>
<dbReference type="PANTHER" id="PTHR42978">
    <property type="entry name" value="QUORUM-QUENCHING LACTONASE YTNP-RELATED-RELATED"/>
    <property type="match status" value="1"/>
</dbReference>
<keyword evidence="8" id="KW-1185">Reference proteome</keyword>
<sequence>MRVTHLNCGTMNPPTMSPIVCHVLLCETDDGLVLVDSGLGRADFADPKRMGPGRFLTRPAREDSGTAAAQVEARGHALSDVTHIVLTHMDFDHIGGAADFPEAIVHTTADEYDWAVANPDFMSKQRYSQKQWAYAPRFETHSGPGDAWKFGLTGISVLPGITYVPMPGHTKGHAAVAVEPDGGGLLLHAGDAVFDASSYTPTSPAGTPLGKIGKLRAFEKVMAQDGKKLAGNHATLARLNGEDGVTVFNAHDKRIFDDLAG</sequence>
<organism evidence="7 8">
    <name type="scientific">Aeromicrobium panaciterrae</name>
    <dbReference type="NCBI Taxonomy" id="363861"/>
    <lineage>
        <taxon>Bacteria</taxon>
        <taxon>Bacillati</taxon>
        <taxon>Actinomycetota</taxon>
        <taxon>Actinomycetes</taxon>
        <taxon>Propionibacteriales</taxon>
        <taxon>Nocardioidaceae</taxon>
        <taxon>Aeromicrobium</taxon>
    </lineage>
</organism>
<dbReference type="CDD" id="cd07742">
    <property type="entry name" value="metallo-hydrolase-like_MBL-fold"/>
    <property type="match status" value="1"/>
</dbReference>
<evidence type="ECO:0000259" key="6">
    <source>
        <dbReference type="SMART" id="SM00849"/>
    </source>
</evidence>
<gene>
    <name evidence="7" type="ORF">J2X11_000282</name>
</gene>
<evidence type="ECO:0000313" key="8">
    <source>
        <dbReference type="Proteomes" id="UP001257739"/>
    </source>
</evidence>
<accession>A0ABU1UJT7</accession>
<dbReference type="InterPro" id="IPR051013">
    <property type="entry name" value="MBL_superfamily_lactonases"/>
</dbReference>
<keyword evidence="5" id="KW-0862">Zinc</keyword>
<keyword evidence="3" id="KW-0479">Metal-binding</keyword>
<reference evidence="7 8" key="1">
    <citation type="submission" date="2023-07" db="EMBL/GenBank/DDBJ databases">
        <title>Sorghum-associated microbial communities from plants grown in Nebraska, USA.</title>
        <authorList>
            <person name="Schachtman D."/>
        </authorList>
    </citation>
    <scope>NUCLEOTIDE SEQUENCE [LARGE SCALE GENOMIC DNA]</scope>
    <source>
        <strain evidence="7 8">BE248</strain>
    </source>
</reference>
<dbReference type="Gene3D" id="3.60.15.10">
    <property type="entry name" value="Ribonuclease Z/Hydroxyacylglutathione hydrolase-like"/>
    <property type="match status" value="1"/>
</dbReference>
<comment type="caution">
    <text evidence="7">The sequence shown here is derived from an EMBL/GenBank/DDBJ whole genome shotgun (WGS) entry which is preliminary data.</text>
</comment>
<keyword evidence="4" id="KW-0378">Hydrolase</keyword>
<comment type="cofactor">
    <cofactor evidence="1">
        <name>Zn(2+)</name>
        <dbReference type="ChEBI" id="CHEBI:29105"/>
    </cofactor>
</comment>
<evidence type="ECO:0000256" key="4">
    <source>
        <dbReference type="ARBA" id="ARBA00022801"/>
    </source>
</evidence>
<dbReference type="SUPFAM" id="SSF56281">
    <property type="entry name" value="Metallo-hydrolase/oxidoreductase"/>
    <property type="match status" value="1"/>
</dbReference>
<dbReference type="SMART" id="SM00849">
    <property type="entry name" value="Lactamase_B"/>
    <property type="match status" value="1"/>
</dbReference>
<dbReference type="RefSeq" id="WP_309965765.1">
    <property type="nucleotide sequence ID" value="NZ_JAVDWH010000001.1"/>
</dbReference>
<proteinExistence type="inferred from homology"/>
<comment type="similarity">
    <text evidence="2">Belongs to the metallo-beta-lactamase superfamily.</text>
</comment>
<name>A0ABU1UJT7_9ACTN</name>
<protein>
    <submittedName>
        <fullName evidence="7">Glyoxylase-like metal-dependent hydrolase (Beta-lactamase superfamily II)</fullName>
    </submittedName>
</protein>